<evidence type="ECO:0000256" key="4">
    <source>
        <dbReference type="ARBA" id="ARBA00022692"/>
    </source>
</evidence>
<evidence type="ECO:0000256" key="6">
    <source>
        <dbReference type="ARBA" id="ARBA00022989"/>
    </source>
</evidence>
<feature type="transmembrane region" description="Helical" evidence="8">
    <location>
        <begin position="417"/>
        <end position="438"/>
    </location>
</feature>
<feature type="transmembrane region" description="Helical" evidence="8">
    <location>
        <begin position="286"/>
        <end position="306"/>
    </location>
</feature>
<dbReference type="AlphaFoldDB" id="A0A1D2VR66"/>
<evidence type="ECO:0000256" key="3">
    <source>
        <dbReference type="ARBA" id="ARBA00022448"/>
    </source>
</evidence>
<dbReference type="Proteomes" id="UP000095038">
    <property type="component" value="Unassembled WGS sequence"/>
</dbReference>
<keyword evidence="3" id="KW-0813">Transport</keyword>
<feature type="transmembrane region" description="Helical" evidence="8">
    <location>
        <begin position="55"/>
        <end position="74"/>
    </location>
</feature>
<evidence type="ECO:0000256" key="7">
    <source>
        <dbReference type="ARBA" id="ARBA00023136"/>
    </source>
</evidence>
<dbReference type="FunCoup" id="A0A1D2VR66">
    <property type="interactions" value="136"/>
</dbReference>
<dbReference type="InterPro" id="IPR004840">
    <property type="entry name" value="Amino_acid_permease_CS"/>
</dbReference>
<dbReference type="PIRSF" id="PIRSF006060">
    <property type="entry name" value="AA_transporter"/>
    <property type="match status" value="1"/>
</dbReference>
<name>A0A1D2VR66_9ASCO</name>
<feature type="transmembrane region" description="Helical" evidence="8">
    <location>
        <begin position="80"/>
        <end position="100"/>
    </location>
</feature>
<evidence type="ECO:0000256" key="8">
    <source>
        <dbReference type="SAM" id="Phobius"/>
    </source>
</evidence>
<sequence>MNDIEKNTGKDHAVHSVNSHFEDGSVHTQKNGAVVFDESDENNVHRGLKSRHIQLIAISGCIGTGLFVGSGGSLSTCGPASLFLSYCIISVVMWVIMNCLGEMIVYLPLKGMAISGYVDRYVDKSLAFATGWCYWYTFSIVVAAETTAAGLIAQYWNEDVNIAIYITVFTILIVGINVFAVELYGEIEFWFGSIKVIAIIGLIFVGFVLFFGGGPNHDRLGFRYWKDPGAFKEHIVPGRTGQFLGFVTALVKSAFAFVLSPEFIAISGSGESKDPRRNIEKATKRFVYRVIFFYILGSFIISVIVASDDNRLIAAVDSGSSGAAASPFVIGIQNAGIPVLNHIINGVILTSALSAGNSLLFSATRSLFAMAKQGYAPKFFGYCNRWGIPYYAVAATSAVSLLSYLNVSNSASDVFTWLSNITTVAGFINWGVISITYLRWRKAVMYNGLWDRVPFKTILQPYATYFAFGFVVVMSLVNGYGVFFPDNWSASDFIAAYITIPIFLVLWLGHKIVIDKSWKFYKKVDEIDVITGLEEVEEAEKHYEERIPRNVWERIWFWIA</sequence>
<feature type="transmembrane region" description="Helical" evidence="8">
    <location>
        <begin position="162"/>
        <end position="184"/>
    </location>
</feature>
<feature type="transmembrane region" description="Helical" evidence="8">
    <location>
        <begin position="133"/>
        <end position="156"/>
    </location>
</feature>
<keyword evidence="7 8" id="KW-0472">Membrane</keyword>
<dbReference type="InterPro" id="IPR050524">
    <property type="entry name" value="APC_YAT"/>
</dbReference>
<keyword evidence="11" id="KW-1185">Reference proteome</keyword>
<dbReference type="PANTHER" id="PTHR43341">
    <property type="entry name" value="AMINO ACID PERMEASE"/>
    <property type="match status" value="1"/>
</dbReference>
<dbReference type="GO" id="GO:0015171">
    <property type="term" value="F:amino acid transmembrane transporter activity"/>
    <property type="evidence" value="ECO:0007669"/>
    <property type="project" value="TreeGrafter"/>
</dbReference>
<dbReference type="PROSITE" id="PS00218">
    <property type="entry name" value="AMINO_ACID_PERMEASE_1"/>
    <property type="match status" value="1"/>
</dbReference>
<keyword evidence="6 8" id="KW-1133">Transmembrane helix</keyword>
<dbReference type="PANTHER" id="PTHR43341:SF36">
    <property type="entry name" value="PROLINE-SPECIFIC PERMEASE"/>
    <property type="match status" value="1"/>
</dbReference>
<keyword evidence="4 8" id="KW-0812">Transmembrane</keyword>
<evidence type="ECO:0000313" key="11">
    <source>
        <dbReference type="Proteomes" id="UP000095038"/>
    </source>
</evidence>
<feature type="transmembrane region" description="Helical" evidence="8">
    <location>
        <begin position="196"/>
        <end position="214"/>
    </location>
</feature>
<keyword evidence="5" id="KW-0029">Amino-acid transport</keyword>
<evidence type="ECO:0000313" key="10">
    <source>
        <dbReference type="EMBL" id="ODV64090.1"/>
    </source>
</evidence>
<evidence type="ECO:0000256" key="5">
    <source>
        <dbReference type="ARBA" id="ARBA00022970"/>
    </source>
</evidence>
<dbReference type="GO" id="GO:0016020">
    <property type="term" value="C:membrane"/>
    <property type="evidence" value="ECO:0007669"/>
    <property type="project" value="UniProtKB-SubCell"/>
</dbReference>
<protein>
    <submittedName>
        <fullName evidence="10">Proline specific permease</fullName>
    </submittedName>
</protein>
<evidence type="ECO:0000256" key="1">
    <source>
        <dbReference type="ARBA" id="ARBA00004141"/>
    </source>
</evidence>
<comment type="similarity">
    <text evidence="2">Belongs to the amino acid-polyamine-organocation (APC) superfamily. YAT (TC 2.A.3.10) family.</text>
</comment>
<reference evidence="11" key="1">
    <citation type="submission" date="2016-05" db="EMBL/GenBank/DDBJ databases">
        <title>Comparative genomics of biotechnologically important yeasts.</title>
        <authorList>
            <consortium name="DOE Joint Genome Institute"/>
            <person name="Riley R."/>
            <person name="Haridas S."/>
            <person name="Wolfe K.H."/>
            <person name="Lopes M.R."/>
            <person name="Hittinger C.T."/>
            <person name="Goker M."/>
            <person name="Salamov A."/>
            <person name="Wisecaver J."/>
            <person name="Long T.M."/>
            <person name="Aerts A.L."/>
            <person name="Barry K."/>
            <person name="Choi C."/>
            <person name="Clum A."/>
            <person name="Coughlan A.Y."/>
            <person name="Deshpande S."/>
            <person name="Douglass A.P."/>
            <person name="Hanson S.J."/>
            <person name="Klenk H.-P."/>
            <person name="Labutti K."/>
            <person name="Lapidus A."/>
            <person name="Lindquist E."/>
            <person name="Lipzen A."/>
            <person name="Meier-Kolthoff J.P."/>
            <person name="Ohm R.A."/>
            <person name="Otillar R.P."/>
            <person name="Pangilinan J."/>
            <person name="Peng Y."/>
            <person name="Rokas A."/>
            <person name="Rosa C.A."/>
            <person name="Scheuner C."/>
            <person name="Sibirny A.A."/>
            <person name="Slot J.C."/>
            <person name="Stielow J.B."/>
            <person name="Sun H."/>
            <person name="Kurtzman C.P."/>
            <person name="Blackwell M."/>
            <person name="Grigoriev I.V."/>
            <person name="Jeffries T.W."/>
        </authorList>
    </citation>
    <scope>NUCLEOTIDE SEQUENCE [LARGE SCALE GENOMIC DNA]</scope>
    <source>
        <strain evidence="11">DSM 1968</strain>
    </source>
</reference>
<evidence type="ECO:0000259" key="9">
    <source>
        <dbReference type="Pfam" id="PF00324"/>
    </source>
</evidence>
<dbReference type="Gene3D" id="1.20.1740.10">
    <property type="entry name" value="Amino acid/polyamine transporter I"/>
    <property type="match status" value="1"/>
</dbReference>
<gene>
    <name evidence="10" type="ORF">ASCRUDRAFT_30726</name>
</gene>
<feature type="domain" description="Amino acid permease/ SLC12A" evidence="9">
    <location>
        <begin position="52"/>
        <end position="517"/>
    </location>
</feature>
<evidence type="ECO:0000256" key="2">
    <source>
        <dbReference type="ARBA" id="ARBA00006983"/>
    </source>
</evidence>
<dbReference type="EMBL" id="KV454475">
    <property type="protein sequence ID" value="ODV64090.1"/>
    <property type="molecule type" value="Genomic_DNA"/>
</dbReference>
<feature type="transmembrane region" description="Helical" evidence="8">
    <location>
        <begin position="388"/>
        <end position="405"/>
    </location>
</feature>
<comment type="subcellular location">
    <subcellularLocation>
        <location evidence="1">Membrane</location>
        <topology evidence="1">Multi-pass membrane protein</topology>
    </subcellularLocation>
</comment>
<dbReference type="FunFam" id="1.20.1740.10:FF:000006">
    <property type="entry name" value="General amino acid permease"/>
    <property type="match status" value="1"/>
</dbReference>
<dbReference type="GeneID" id="30963846"/>
<dbReference type="RefSeq" id="XP_020050397.1">
    <property type="nucleotide sequence ID" value="XM_020190210.1"/>
</dbReference>
<feature type="transmembrane region" description="Helical" evidence="8">
    <location>
        <begin position="494"/>
        <end position="514"/>
    </location>
</feature>
<organism evidence="10 11">
    <name type="scientific">Ascoidea rubescens DSM 1968</name>
    <dbReference type="NCBI Taxonomy" id="1344418"/>
    <lineage>
        <taxon>Eukaryota</taxon>
        <taxon>Fungi</taxon>
        <taxon>Dikarya</taxon>
        <taxon>Ascomycota</taxon>
        <taxon>Saccharomycotina</taxon>
        <taxon>Saccharomycetes</taxon>
        <taxon>Ascoideaceae</taxon>
        <taxon>Ascoidea</taxon>
    </lineage>
</organism>
<feature type="transmembrane region" description="Helical" evidence="8">
    <location>
        <begin position="459"/>
        <end position="482"/>
    </location>
</feature>
<accession>A0A1D2VR66</accession>
<proteinExistence type="inferred from homology"/>
<dbReference type="STRING" id="1344418.A0A1D2VR66"/>
<feature type="transmembrane region" description="Helical" evidence="8">
    <location>
        <begin position="343"/>
        <end position="368"/>
    </location>
</feature>
<dbReference type="OrthoDB" id="3900342at2759"/>
<dbReference type="Pfam" id="PF00324">
    <property type="entry name" value="AA_permease"/>
    <property type="match status" value="1"/>
</dbReference>
<feature type="transmembrane region" description="Helical" evidence="8">
    <location>
        <begin position="243"/>
        <end position="265"/>
    </location>
</feature>
<dbReference type="InterPro" id="IPR004841">
    <property type="entry name" value="AA-permease/SLC12A_dom"/>
</dbReference>
<dbReference type="InParanoid" id="A0A1D2VR66"/>